<sequence>MKYSTRNGSPRHHAYWVACRDSCSSSRAVGAVWGRNRTTLPTVKAPPSGNAHR</sequence>
<proteinExistence type="predicted"/>
<organism evidence="1 2">
    <name type="scientific">Citricoccus parietis</name>
    <dbReference type="NCBI Taxonomy" id="592307"/>
    <lineage>
        <taxon>Bacteria</taxon>
        <taxon>Bacillati</taxon>
        <taxon>Actinomycetota</taxon>
        <taxon>Actinomycetes</taxon>
        <taxon>Micrococcales</taxon>
        <taxon>Micrococcaceae</taxon>
        <taxon>Citricoccus</taxon>
    </lineage>
</organism>
<name>A0ABV5FW64_9MICC</name>
<keyword evidence="2" id="KW-1185">Reference proteome</keyword>
<dbReference type="Proteomes" id="UP001589575">
    <property type="component" value="Unassembled WGS sequence"/>
</dbReference>
<gene>
    <name evidence="1" type="ORF">ACFFX0_06855</name>
</gene>
<evidence type="ECO:0000313" key="2">
    <source>
        <dbReference type="Proteomes" id="UP001589575"/>
    </source>
</evidence>
<evidence type="ECO:0000313" key="1">
    <source>
        <dbReference type="EMBL" id="MFB9070925.1"/>
    </source>
</evidence>
<accession>A0ABV5FW64</accession>
<protein>
    <submittedName>
        <fullName evidence="1">Uncharacterized protein</fullName>
    </submittedName>
</protein>
<dbReference type="EMBL" id="JBHMFI010000001">
    <property type="protein sequence ID" value="MFB9070925.1"/>
    <property type="molecule type" value="Genomic_DNA"/>
</dbReference>
<reference evidence="1 2" key="1">
    <citation type="submission" date="2024-09" db="EMBL/GenBank/DDBJ databases">
        <authorList>
            <person name="Sun Q."/>
            <person name="Mori K."/>
        </authorList>
    </citation>
    <scope>NUCLEOTIDE SEQUENCE [LARGE SCALE GENOMIC DNA]</scope>
    <source>
        <strain evidence="1 2">CCM 7609</strain>
    </source>
</reference>
<comment type="caution">
    <text evidence="1">The sequence shown here is derived from an EMBL/GenBank/DDBJ whole genome shotgun (WGS) entry which is preliminary data.</text>
</comment>